<keyword evidence="1" id="KW-0732">Signal</keyword>
<organism evidence="2 3">
    <name type="scientific">Aliiruegeria haliotis</name>
    <dbReference type="NCBI Taxonomy" id="1280846"/>
    <lineage>
        <taxon>Bacteria</taxon>
        <taxon>Pseudomonadati</taxon>
        <taxon>Pseudomonadota</taxon>
        <taxon>Alphaproteobacteria</taxon>
        <taxon>Rhodobacterales</taxon>
        <taxon>Roseobacteraceae</taxon>
        <taxon>Aliiruegeria</taxon>
    </lineage>
</organism>
<keyword evidence="1" id="KW-0131">Cell cycle</keyword>
<dbReference type="HAMAP" id="MF_02066">
    <property type="entry name" value="CpoB"/>
    <property type="match status" value="1"/>
</dbReference>
<proteinExistence type="inferred from homology"/>
<dbReference type="EMBL" id="PVTD01000006">
    <property type="protein sequence ID" value="PRY22660.1"/>
    <property type="molecule type" value="Genomic_DNA"/>
</dbReference>
<keyword evidence="1" id="KW-0574">Periplasm</keyword>
<protein>
    <recommendedName>
        <fullName evidence="1">Cell division coordinator CpoB</fullName>
    </recommendedName>
</protein>
<gene>
    <name evidence="1" type="primary">cpoB</name>
    <name evidence="2" type="ORF">CLV78_106201</name>
</gene>
<dbReference type="AlphaFoldDB" id="A0A2T0RNF8"/>
<dbReference type="InterPro" id="IPR011990">
    <property type="entry name" value="TPR-like_helical_dom_sf"/>
</dbReference>
<keyword evidence="1" id="KW-0175">Coiled coil</keyword>
<keyword evidence="3" id="KW-1185">Reference proteome</keyword>
<evidence type="ECO:0000313" key="2">
    <source>
        <dbReference type="EMBL" id="PRY22660.1"/>
    </source>
</evidence>
<feature type="coiled-coil region" evidence="1">
    <location>
        <begin position="31"/>
        <end position="91"/>
    </location>
</feature>
<keyword evidence="1" id="KW-0132">Cell division</keyword>
<dbReference type="NCBIfam" id="TIGR02795">
    <property type="entry name" value="tol_pal_ybgF"/>
    <property type="match status" value="1"/>
</dbReference>
<dbReference type="InterPro" id="IPR034706">
    <property type="entry name" value="CpoB"/>
</dbReference>
<dbReference type="Proteomes" id="UP000239480">
    <property type="component" value="Unassembled WGS sequence"/>
</dbReference>
<dbReference type="RefSeq" id="WP_106205728.1">
    <property type="nucleotide sequence ID" value="NZ_PVTD01000006.1"/>
</dbReference>
<comment type="caution">
    <text evidence="2">The sequence shown here is derived from an EMBL/GenBank/DDBJ whole genome shotgun (WGS) entry which is preliminary data.</text>
</comment>
<dbReference type="GO" id="GO:0030288">
    <property type="term" value="C:outer membrane-bounded periplasmic space"/>
    <property type="evidence" value="ECO:0007669"/>
    <property type="project" value="UniProtKB-UniRule"/>
</dbReference>
<reference evidence="2 3" key="1">
    <citation type="submission" date="2018-03" db="EMBL/GenBank/DDBJ databases">
        <title>Genomic Encyclopedia of Archaeal and Bacterial Type Strains, Phase II (KMG-II): from individual species to whole genera.</title>
        <authorList>
            <person name="Goeker M."/>
        </authorList>
    </citation>
    <scope>NUCLEOTIDE SEQUENCE [LARGE SCALE GENOMIC DNA]</scope>
    <source>
        <strain evidence="2 3">DSM 29328</strain>
    </source>
</reference>
<comment type="function">
    <text evidence="1">Mediates coordination of peptidoglycan synthesis and outer membrane constriction during cell division.</text>
</comment>
<dbReference type="SUPFAM" id="SSF48452">
    <property type="entry name" value="TPR-like"/>
    <property type="match status" value="1"/>
</dbReference>
<evidence type="ECO:0000313" key="3">
    <source>
        <dbReference type="Proteomes" id="UP000239480"/>
    </source>
</evidence>
<dbReference type="Gene3D" id="1.25.40.10">
    <property type="entry name" value="Tetratricopeptide repeat domain"/>
    <property type="match status" value="1"/>
</dbReference>
<name>A0A2T0RNF8_9RHOB</name>
<accession>A0A2T0RNF8</accession>
<dbReference type="Pfam" id="PF13174">
    <property type="entry name" value="TPR_6"/>
    <property type="match status" value="1"/>
</dbReference>
<comment type="similarity">
    <text evidence="1">Belongs to the CpoB family.</text>
</comment>
<evidence type="ECO:0000256" key="1">
    <source>
        <dbReference type="HAMAP-Rule" id="MF_02066"/>
    </source>
</evidence>
<dbReference type="OrthoDB" id="9763909at2"/>
<dbReference type="InterPro" id="IPR014162">
    <property type="entry name" value="CpoB_C"/>
</dbReference>
<dbReference type="GO" id="GO:0043093">
    <property type="term" value="P:FtsZ-dependent cytokinesis"/>
    <property type="evidence" value="ECO:0007669"/>
    <property type="project" value="UniProtKB-UniRule"/>
</dbReference>
<sequence>MRLTLLASVVAVGLAGQAPESAWAQSQDQTLADIRQELSVLYVELQQLKRELSTTGGAATLAPSASVLDRVNVIESELQRLTAKSEELEFRIDRVVSDGTNRVGDLEFRLCELEPACDIASLGDTPTLGGGVVTKPAPQEPAPDNGAELAVGEQADFDRAKGELDQGSFRSAADLFASFTETYPAGPLTAAAHFFAGDALKELGETAPAARAYLNAFSVDPEGGQAPLALLRLGQSLGRLGQANEACVTLGEVGVRFPGSEAASEAEASRTSLGCS</sequence>
<comment type="subcellular location">
    <subcellularLocation>
        <location evidence="1">Periplasm</location>
    </subcellularLocation>
</comment>
<dbReference type="InterPro" id="IPR019734">
    <property type="entry name" value="TPR_rpt"/>
</dbReference>